<dbReference type="InterPro" id="IPR020616">
    <property type="entry name" value="Thiolase_N"/>
</dbReference>
<dbReference type="Gene3D" id="3.40.47.10">
    <property type="match status" value="1"/>
</dbReference>
<feature type="domain" description="Thiolase C-terminal" evidence="7">
    <location>
        <begin position="290"/>
        <end position="427"/>
    </location>
</feature>
<dbReference type="PROSITE" id="PS00737">
    <property type="entry name" value="THIOLASE_2"/>
    <property type="match status" value="1"/>
</dbReference>
<evidence type="ECO:0000256" key="5">
    <source>
        <dbReference type="RuleBase" id="RU003557"/>
    </source>
</evidence>
<feature type="domain" description="Thiolase N-terminal" evidence="6">
    <location>
        <begin position="5"/>
        <end position="281"/>
    </location>
</feature>
<evidence type="ECO:0000259" key="6">
    <source>
        <dbReference type="Pfam" id="PF00108"/>
    </source>
</evidence>
<evidence type="ECO:0000313" key="8">
    <source>
        <dbReference type="EMBL" id="MBD5779146.1"/>
    </source>
</evidence>
<name>A0A927IGG9_9BACT</name>
<dbReference type="GO" id="GO:0003988">
    <property type="term" value="F:acetyl-CoA C-acyltransferase activity"/>
    <property type="evidence" value="ECO:0007669"/>
    <property type="project" value="UniProtKB-ARBA"/>
</dbReference>
<dbReference type="AlphaFoldDB" id="A0A927IGG9"/>
<sequence>MKERIAIIDGVRAPFGKAGGILSGFGADDLGAVVVKELLARVELRGEEIDELIFGNVAQPVDAANVARVIALKAGLPKEMPSYTVQRNCASGMESITTAANKIQAGEIDLAICGGTESMSNIPFIYRREMVNLFSQLFRARGMMQKLKALLAFRPRFLAPIVGVQQGLTDPVCGMNMGMTAELLAREFHITREEQDAFALDSHRKACKAMDEGLFEQETVPLPVLPQYRKIHYSDEGPRKDQSIEALAKLRPYFDRNTGTVTVGNACPISDGAVAVLVTSERRAKEMGLRPLGYLREYCYAGLEGERMGLGPAYASAKLFKKSGMRLRDFDLVELNEAFAAQVIANERAFSSRAFAQENLGRSEALGEIDRERLNVNGGSIALGHPVGATGTRLVLTLLKEMRRRNKEKGLATLCIGGGQGAALALEAA</sequence>
<dbReference type="RefSeq" id="WP_191616284.1">
    <property type="nucleotide sequence ID" value="NZ_JACYFG010000007.1"/>
</dbReference>
<dbReference type="CDD" id="cd00751">
    <property type="entry name" value="thiolase"/>
    <property type="match status" value="1"/>
</dbReference>
<dbReference type="InterPro" id="IPR016039">
    <property type="entry name" value="Thiolase-like"/>
</dbReference>
<reference evidence="8" key="1">
    <citation type="submission" date="2020-09" db="EMBL/GenBank/DDBJ databases">
        <title>Pelagicoccus enzymogenes sp. nov. with an EPS production, isolated from marine sediment.</title>
        <authorList>
            <person name="Feng X."/>
        </authorList>
    </citation>
    <scope>NUCLEOTIDE SEQUENCE</scope>
    <source>
        <strain evidence="8">NFK12</strain>
    </source>
</reference>
<keyword evidence="9" id="KW-1185">Reference proteome</keyword>
<dbReference type="InterPro" id="IPR020617">
    <property type="entry name" value="Thiolase_C"/>
</dbReference>
<dbReference type="Pfam" id="PF00108">
    <property type="entry name" value="Thiolase_N"/>
    <property type="match status" value="1"/>
</dbReference>
<comment type="caution">
    <text evidence="8">The sequence shown here is derived from an EMBL/GenBank/DDBJ whole genome shotgun (WGS) entry which is preliminary data.</text>
</comment>
<evidence type="ECO:0000256" key="2">
    <source>
        <dbReference type="ARBA" id="ARBA00022679"/>
    </source>
</evidence>
<comment type="similarity">
    <text evidence="1 5">Belongs to the thiolase-like superfamily. Thiolase family.</text>
</comment>
<dbReference type="InterPro" id="IPR002155">
    <property type="entry name" value="Thiolase"/>
</dbReference>
<dbReference type="SUPFAM" id="SSF53901">
    <property type="entry name" value="Thiolase-like"/>
    <property type="match status" value="2"/>
</dbReference>
<dbReference type="PIRSF" id="PIRSF000429">
    <property type="entry name" value="Ac-CoA_Ac_transf"/>
    <property type="match status" value="1"/>
</dbReference>
<dbReference type="InterPro" id="IPR020613">
    <property type="entry name" value="Thiolase_CS"/>
</dbReference>
<protein>
    <submittedName>
        <fullName evidence="8">Thiolase family protein</fullName>
    </submittedName>
</protein>
<dbReference type="FunFam" id="3.40.47.10:FF:000010">
    <property type="entry name" value="Acetyl-CoA acetyltransferase (Thiolase)"/>
    <property type="match status" value="1"/>
</dbReference>
<dbReference type="InterPro" id="IPR020610">
    <property type="entry name" value="Thiolase_AS"/>
</dbReference>
<dbReference type="Pfam" id="PF02803">
    <property type="entry name" value="Thiolase_C"/>
    <property type="match status" value="1"/>
</dbReference>
<evidence type="ECO:0000259" key="7">
    <source>
        <dbReference type="Pfam" id="PF02803"/>
    </source>
</evidence>
<dbReference type="PROSITE" id="PS00099">
    <property type="entry name" value="THIOLASE_3"/>
    <property type="match status" value="1"/>
</dbReference>
<evidence type="ECO:0000313" key="9">
    <source>
        <dbReference type="Proteomes" id="UP000622317"/>
    </source>
</evidence>
<accession>A0A927IGG9</accession>
<proteinExistence type="inferred from homology"/>
<dbReference type="PANTHER" id="PTHR18919:SF107">
    <property type="entry name" value="ACETYL-COA ACETYLTRANSFERASE, CYTOSOLIC"/>
    <property type="match status" value="1"/>
</dbReference>
<gene>
    <name evidence="8" type="ORF">IEN85_06545</name>
</gene>
<evidence type="ECO:0000256" key="4">
    <source>
        <dbReference type="PIRSR" id="PIRSR000429-1"/>
    </source>
</evidence>
<dbReference type="PANTHER" id="PTHR18919">
    <property type="entry name" value="ACETYL-COA C-ACYLTRANSFERASE"/>
    <property type="match status" value="1"/>
</dbReference>
<dbReference type="EMBL" id="JACYFG010000007">
    <property type="protein sequence ID" value="MBD5779146.1"/>
    <property type="molecule type" value="Genomic_DNA"/>
</dbReference>
<keyword evidence="3 5" id="KW-0012">Acyltransferase</keyword>
<evidence type="ECO:0000256" key="3">
    <source>
        <dbReference type="ARBA" id="ARBA00023315"/>
    </source>
</evidence>
<feature type="active site" description="Acyl-thioester intermediate" evidence="4">
    <location>
        <position position="89"/>
    </location>
</feature>
<dbReference type="GO" id="GO:0005829">
    <property type="term" value="C:cytosol"/>
    <property type="evidence" value="ECO:0007669"/>
    <property type="project" value="TreeGrafter"/>
</dbReference>
<organism evidence="8 9">
    <name type="scientific">Pelagicoccus enzymogenes</name>
    <dbReference type="NCBI Taxonomy" id="2773457"/>
    <lineage>
        <taxon>Bacteria</taxon>
        <taxon>Pseudomonadati</taxon>
        <taxon>Verrucomicrobiota</taxon>
        <taxon>Opitutia</taxon>
        <taxon>Puniceicoccales</taxon>
        <taxon>Pelagicoccaceae</taxon>
        <taxon>Pelagicoccus</taxon>
    </lineage>
</organism>
<feature type="active site" description="Proton acceptor" evidence="4">
    <location>
        <position position="415"/>
    </location>
</feature>
<dbReference type="Proteomes" id="UP000622317">
    <property type="component" value="Unassembled WGS sequence"/>
</dbReference>
<keyword evidence="2 5" id="KW-0808">Transferase</keyword>
<feature type="active site" description="Proton acceptor" evidence="4">
    <location>
        <position position="385"/>
    </location>
</feature>
<dbReference type="NCBIfam" id="TIGR01930">
    <property type="entry name" value="AcCoA-C-Actrans"/>
    <property type="match status" value="1"/>
</dbReference>
<evidence type="ECO:0000256" key="1">
    <source>
        <dbReference type="ARBA" id="ARBA00010982"/>
    </source>
</evidence>